<proteinExistence type="predicted"/>
<dbReference type="RefSeq" id="WP_034651308.1">
    <property type="nucleotide sequence ID" value="NZ_BCVB01000010.1"/>
</dbReference>
<evidence type="ECO:0000313" key="2">
    <source>
        <dbReference type="Proteomes" id="UP000031829"/>
    </source>
</evidence>
<gene>
    <name evidence="1" type="ORF">BG04_5209</name>
</gene>
<dbReference type="Proteomes" id="UP000031829">
    <property type="component" value="Chromosome"/>
</dbReference>
<sequence>MILPQEFNQKWNVERDGPLIKFEYDALVNTGFSDEVKQFLSIGGLPETPAPYLDFTSSQGALNSITSIFSMPEEFQNYWFLGSTGSGDPICIIKETENVVFLNNGNDYKEVFINSSINQFAECLLVYSRMIDKAIQINDEDAFIDNDIPESVINWLKEQLNKIDPKCMGNGYFWPIEVENFYE</sequence>
<name>A0A0B6AHQ6_PRIM2</name>
<dbReference type="Pfam" id="PF14435">
    <property type="entry name" value="SUKH-4"/>
    <property type="match status" value="1"/>
</dbReference>
<dbReference type="EMBL" id="CP009920">
    <property type="protein sequence ID" value="AJI20572.1"/>
    <property type="molecule type" value="Genomic_DNA"/>
</dbReference>
<dbReference type="GeneID" id="93643165"/>
<dbReference type="KEGG" id="bmeg:BG04_5209"/>
<dbReference type="InterPro" id="IPR025851">
    <property type="entry name" value="SUKH-4"/>
</dbReference>
<accession>A0A0B6AHQ6</accession>
<organism evidence="1 2">
    <name type="scientific">Priestia megaterium (strain ATCC 14581 / DSM 32 / CCUG 1817 / JCM 2506 / NBRC 15308 / NCIMB 9376 / NCTC 10342 / NRRL B-14308 / VKM B-512 / Ford 19)</name>
    <name type="common">Bacillus megaterium</name>
    <dbReference type="NCBI Taxonomy" id="1348623"/>
    <lineage>
        <taxon>Bacteria</taxon>
        <taxon>Bacillati</taxon>
        <taxon>Bacillota</taxon>
        <taxon>Bacilli</taxon>
        <taxon>Bacillales</taxon>
        <taxon>Bacillaceae</taxon>
        <taxon>Priestia</taxon>
    </lineage>
</organism>
<dbReference type="HOGENOM" id="CLU_1472423_0_0_9"/>
<protein>
    <submittedName>
        <fullName evidence="1">SUKH-4 immunity family protein</fullName>
    </submittedName>
</protein>
<evidence type="ECO:0000313" key="1">
    <source>
        <dbReference type="EMBL" id="AJI20572.1"/>
    </source>
</evidence>
<dbReference type="AlphaFoldDB" id="A0A0B6AHQ6"/>
<reference evidence="1 2" key="1">
    <citation type="journal article" date="2015" name="Genome Announc.">
        <title>Complete genome sequences for 35 biothreat assay-relevant bacillus species.</title>
        <authorList>
            <person name="Johnson S.L."/>
            <person name="Daligault H.E."/>
            <person name="Davenport K.W."/>
            <person name="Jaissle J."/>
            <person name="Frey K.G."/>
            <person name="Ladner J.T."/>
            <person name="Broomall S.M."/>
            <person name="Bishop-Lilly K.A."/>
            <person name="Bruce D.C."/>
            <person name="Gibbons H.S."/>
            <person name="Coyne S.R."/>
            <person name="Lo C.C."/>
            <person name="Meincke L."/>
            <person name="Munk A.C."/>
            <person name="Koroleva G.I."/>
            <person name="Rosenzweig C.N."/>
            <person name="Palacios G.F."/>
            <person name="Redden C.L."/>
            <person name="Minogue T.D."/>
            <person name="Chain P.S."/>
        </authorList>
    </citation>
    <scope>NUCLEOTIDE SEQUENCE [LARGE SCALE GENOMIC DNA]</scope>
    <source>
        <strain evidence="2">ATCC 14581 / DSM 32 / JCM 2506 / NBRC 15308 / NCIMB 9376 / NCTC 10342 / NRRL B-14308 / VKM B-512</strain>
    </source>
</reference>